<name>A0A8K1FZ36_9PASS</name>
<keyword evidence="3" id="KW-1185">Reference proteome</keyword>
<dbReference type="EMBL" id="SWJQ01001260">
    <property type="protein sequence ID" value="TRZ08726.1"/>
    <property type="molecule type" value="Genomic_DNA"/>
</dbReference>
<comment type="caution">
    <text evidence="2">The sequence shown here is derived from an EMBL/GenBank/DDBJ whole genome shotgun (WGS) entry which is preliminary data.</text>
</comment>
<accession>A0A8K1FZ36</accession>
<proteinExistence type="predicted"/>
<reference evidence="2" key="1">
    <citation type="submission" date="2019-04" db="EMBL/GenBank/DDBJ databases">
        <title>Genome assembly of Zosterops borbonicus 15179.</title>
        <authorList>
            <person name="Leroy T."/>
            <person name="Anselmetti Y."/>
            <person name="Tilak M.-K."/>
            <person name="Nabholz B."/>
        </authorList>
    </citation>
    <scope>NUCLEOTIDE SEQUENCE</scope>
    <source>
        <strain evidence="2">HGM_15179</strain>
        <tissue evidence="2">Muscle</tissue>
    </source>
</reference>
<feature type="region of interest" description="Disordered" evidence="1">
    <location>
        <begin position="61"/>
        <end position="99"/>
    </location>
</feature>
<evidence type="ECO:0000313" key="3">
    <source>
        <dbReference type="Proteomes" id="UP000796761"/>
    </source>
</evidence>
<gene>
    <name evidence="2" type="ORF">HGM15179_018402</name>
</gene>
<dbReference type="AlphaFoldDB" id="A0A8K1FZ36"/>
<feature type="compositionally biased region" description="Acidic residues" evidence="1">
    <location>
        <begin position="61"/>
        <end position="76"/>
    </location>
</feature>
<protein>
    <submittedName>
        <fullName evidence="2">Uncharacterized protein</fullName>
    </submittedName>
</protein>
<dbReference type="Proteomes" id="UP000796761">
    <property type="component" value="Unassembled WGS sequence"/>
</dbReference>
<sequence length="121" mass="12650">MVSMVLGDDNGCDGVHCGVDDEDQGVYASNDGNSDGDDDDGVVSVMVMVLVVLELTGDDAISDEDVDDGVADEDGDDKNGGNGGIDDESEGVGDEDKGVNDEDAVWVMKMIKVMMVLLVSW</sequence>
<organism evidence="2 3">
    <name type="scientific">Zosterops borbonicus</name>
    <dbReference type="NCBI Taxonomy" id="364589"/>
    <lineage>
        <taxon>Eukaryota</taxon>
        <taxon>Metazoa</taxon>
        <taxon>Chordata</taxon>
        <taxon>Craniata</taxon>
        <taxon>Vertebrata</taxon>
        <taxon>Euteleostomi</taxon>
        <taxon>Archelosauria</taxon>
        <taxon>Archosauria</taxon>
        <taxon>Dinosauria</taxon>
        <taxon>Saurischia</taxon>
        <taxon>Theropoda</taxon>
        <taxon>Coelurosauria</taxon>
        <taxon>Aves</taxon>
        <taxon>Neognathae</taxon>
        <taxon>Neoaves</taxon>
        <taxon>Telluraves</taxon>
        <taxon>Australaves</taxon>
        <taxon>Passeriformes</taxon>
        <taxon>Sylvioidea</taxon>
        <taxon>Zosteropidae</taxon>
        <taxon>Zosterops</taxon>
    </lineage>
</organism>
<evidence type="ECO:0000256" key="1">
    <source>
        <dbReference type="SAM" id="MobiDB-lite"/>
    </source>
</evidence>
<evidence type="ECO:0000313" key="2">
    <source>
        <dbReference type="EMBL" id="TRZ08726.1"/>
    </source>
</evidence>